<dbReference type="GO" id="GO:0005634">
    <property type="term" value="C:nucleus"/>
    <property type="evidence" value="ECO:0007669"/>
    <property type="project" value="UniProtKB-SubCell"/>
</dbReference>
<keyword evidence="5" id="KW-0804">Transcription</keyword>
<dbReference type="InterPro" id="IPR050560">
    <property type="entry name" value="MYB_TF"/>
</dbReference>
<organism evidence="10 11">
    <name type="scientific">Cuscuta europaea</name>
    <name type="common">European dodder</name>
    <dbReference type="NCBI Taxonomy" id="41803"/>
    <lineage>
        <taxon>Eukaryota</taxon>
        <taxon>Viridiplantae</taxon>
        <taxon>Streptophyta</taxon>
        <taxon>Embryophyta</taxon>
        <taxon>Tracheophyta</taxon>
        <taxon>Spermatophyta</taxon>
        <taxon>Magnoliopsida</taxon>
        <taxon>eudicotyledons</taxon>
        <taxon>Gunneridae</taxon>
        <taxon>Pentapetalae</taxon>
        <taxon>asterids</taxon>
        <taxon>lamiids</taxon>
        <taxon>Solanales</taxon>
        <taxon>Convolvulaceae</taxon>
        <taxon>Cuscuteae</taxon>
        <taxon>Cuscuta</taxon>
        <taxon>Cuscuta subgen. Cuscuta</taxon>
    </lineage>
</organism>
<dbReference type="InterPro" id="IPR017930">
    <property type="entry name" value="Myb_dom"/>
</dbReference>
<dbReference type="GO" id="GO:0010597">
    <property type="term" value="P:green leaf volatile biosynthetic process"/>
    <property type="evidence" value="ECO:0007669"/>
    <property type="project" value="UniProtKB-ARBA"/>
</dbReference>
<dbReference type="PROSITE" id="PS50090">
    <property type="entry name" value="MYB_LIKE"/>
    <property type="match status" value="2"/>
</dbReference>
<protein>
    <submittedName>
        <fullName evidence="10">Uncharacterized protein</fullName>
    </submittedName>
</protein>
<dbReference type="CDD" id="cd00167">
    <property type="entry name" value="SANT"/>
    <property type="match status" value="2"/>
</dbReference>
<dbReference type="OrthoDB" id="2143914at2759"/>
<dbReference type="Pfam" id="PF00249">
    <property type="entry name" value="Myb_DNA-binding"/>
    <property type="match status" value="2"/>
</dbReference>
<comment type="caution">
    <text evidence="10">The sequence shown here is derived from an EMBL/GenBank/DDBJ whole genome shotgun (WGS) entry which is preliminary data.</text>
</comment>
<feature type="region of interest" description="Disordered" evidence="7">
    <location>
        <begin position="131"/>
        <end position="164"/>
    </location>
</feature>
<keyword evidence="3" id="KW-0805">Transcription regulation</keyword>
<evidence type="ECO:0000313" key="11">
    <source>
        <dbReference type="Proteomes" id="UP001152484"/>
    </source>
</evidence>
<evidence type="ECO:0000256" key="4">
    <source>
        <dbReference type="ARBA" id="ARBA00023125"/>
    </source>
</evidence>
<feature type="domain" description="HTH myb-type" evidence="9">
    <location>
        <begin position="7"/>
        <end position="62"/>
    </location>
</feature>
<dbReference type="Gene3D" id="1.10.10.60">
    <property type="entry name" value="Homeodomain-like"/>
    <property type="match status" value="2"/>
</dbReference>
<feature type="domain" description="Myb-like" evidence="8">
    <location>
        <begin position="7"/>
        <end position="58"/>
    </location>
</feature>
<dbReference type="SUPFAM" id="SSF46689">
    <property type="entry name" value="Homeodomain-like"/>
    <property type="match status" value="1"/>
</dbReference>
<gene>
    <name evidence="10" type="ORF">CEURO_LOCUS14195</name>
</gene>
<dbReference type="InterPro" id="IPR001005">
    <property type="entry name" value="SANT/Myb"/>
</dbReference>
<keyword evidence="11" id="KW-1185">Reference proteome</keyword>
<dbReference type="GO" id="GO:0000981">
    <property type="term" value="F:DNA-binding transcription factor activity, RNA polymerase II-specific"/>
    <property type="evidence" value="ECO:0007669"/>
    <property type="project" value="TreeGrafter"/>
</dbReference>
<evidence type="ECO:0000256" key="6">
    <source>
        <dbReference type="ARBA" id="ARBA00023242"/>
    </source>
</evidence>
<evidence type="ECO:0000256" key="1">
    <source>
        <dbReference type="ARBA" id="ARBA00004123"/>
    </source>
</evidence>
<evidence type="ECO:0000259" key="8">
    <source>
        <dbReference type="PROSITE" id="PS50090"/>
    </source>
</evidence>
<keyword evidence="6" id="KW-0539">Nucleus</keyword>
<comment type="subcellular location">
    <subcellularLocation>
        <location evidence="1">Nucleus</location>
    </subcellularLocation>
</comment>
<dbReference type="PANTHER" id="PTHR45614">
    <property type="entry name" value="MYB PROTEIN-RELATED"/>
    <property type="match status" value="1"/>
</dbReference>
<feature type="domain" description="HTH myb-type" evidence="9">
    <location>
        <begin position="64"/>
        <end position="113"/>
    </location>
</feature>
<name>A0A9P0ZD08_CUSEU</name>
<evidence type="ECO:0000259" key="9">
    <source>
        <dbReference type="PROSITE" id="PS51294"/>
    </source>
</evidence>
<sequence>MAEIGGGRGKVKGSWTPEEDAILVKLVEQHGPRNWSLISTGIPSRSGKSCRLRWCNQLCPSVHHRPFSPEEDTVIRRAHSVHGNKWAAIAKLLPGRTDNAIKNHWNSTLRRKRTAGGGALEAAAAKRALVDDSSAESQSAVKREESCASQEYSRSGGGVEDGELRRGDAPATLLSLFPPGGNPFGQPVGEKSTAEEEPLGNVSGDGTSFLSIMQHMIAQEVRSYVDKLRASNGFGPDFKPDV</sequence>
<dbReference type="Proteomes" id="UP001152484">
    <property type="component" value="Unassembled WGS sequence"/>
</dbReference>
<dbReference type="FunFam" id="1.10.10.60:FF:000060">
    <property type="entry name" value="MYB transcription factor"/>
    <property type="match status" value="1"/>
</dbReference>
<evidence type="ECO:0000256" key="2">
    <source>
        <dbReference type="ARBA" id="ARBA00022737"/>
    </source>
</evidence>
<accession>A0A9P0ZD08</accession>
<proteinExistence type="predicted"/>
<feature type="region of interest" description="Disordered" evidence="7">
    <location>
        <begin position="176"/>
        <end position="201"/>
    </location>
</feature>
<dbReference type="SMART" id="SM00717">
    <property type="entry name" value="SANT"/>
    <property type="match status" value="2"/>
</dbReference>
<feature type="domain" description="Myb-like" evidence="8">
    <location>
        <begin position="59"/>
        <end position="109"/>
    </location>
</feature>
<dbReference type="GO" id="GO:0000978">
    <property type="term" value="F:RNA polymerase II cis-regulatory region sequence-specific DNA binding"/>
    <property type="evidence" value="ECO:0007669"/>
    <property type="project" value="TreeGrafter"/>
</dbReference>
<dbReference type="AlphaFoldDB" id="A0A9P0ZD08"/>
<evidence type="ECO:0000256" key="5">
    <source>
        <dbReference type="ARBA" id="ARBA00023163"/>
    </source>
</evidence>
<dbReference type="EMBL" id="CAMAPE010000035">
    <property type="protein sequence ID" value="CAH9098214.1"/>
    <property type="molecule type" value="Genomic_DNA"/>
</dbReference>
<evidence type="ECO:0000256" key="3">
    <source>
        <dbReference type="ARBA" id="ARBA00023015"/>
    </source>
</evidence>
<keyword evidence="4" id="KW-0238">DNA-binding</keyword>
<dbReference type="InterPro" id="IPR009057">
    <property type="entry name" value="Homeodomain-like_sf"/>
</dbReference>
<dbReference type="PROSITE" id="PS51294">
    <property type="entry name" value="HTH_MYB"/>
    <property type="match status" value="2"/>
</dbReference>
<keyword evidence="2" id="KW-0677">Repeat</keyword>
<evidence type="ECO:0000256" key="7">
    <source>
        <dbReference type="SAM" id="MobiDB-lite"/>
    </source>
</evidence>
<evidence type="ECO:0000313" key="10">
    <source>
        <dbReference type="EMBL" id="CAH9098214.1"/>
    </source>
</evidence>
<dbReference type="PANTHER" id="PTHR45614:SF82">
    <property type="entry name" value="OS01G0977300 PROTEIN"/>
    <property type="match status" value="1"/>
</dbReference>
<reference evidence="10" key="1">
    <citation type="submission" date="2022-07" db="EMBL/GenBank/DDBJ databases">
        <authorList>
            <person name="Macas J."/>
            <person name="Novak P."/>
            <person name="Neumann P."/>
        </authorList>
    </citation>
    <scope>NUCLEOTIDE SEQUENCE</scope>
</reference>